<dbReference type="Gene3D" id="3.20.20.70">
    <property type="entry name" value="Aldolase class I"/>
    <property type="match status" value="1"/>
</dbReference>
<dbReference type="SUPFAM" id="SSF50891">
    <property type="entry name" value="Cyclophilin-like"/>
    <property type="match status" value="1"/>
</dbReference>
<gene>
    <name evidence="3" type="ORF">J2S15_003849</name>
</gene>
<evidence type="ECO:0000259" key="1">
    <source>
        <dbReference type="Pfam" id="PF05913"/>
    </source>
</evidence>
<dbReference type="Pfam" id="PF05913">
    <property type="entry name" value="MupG_C"/>
    <property type="match status" value="1"/>
</dbReference>
<dbReference type="Proteomes" id="UP001230220">
    <property type="component" value="Unassembled WGS sequence"/>
</dbReference>
<feature type="domain" description="6-phospho-N-acetylmuramidase C-terminal" evidence="1">
    <location>
        <begin position="274"/>
        <end position="383"/>
    </location>
</feature>
<dbReference type="InterPro" id="IPR043894">
    <property type="entry name" value="MupG_C"/>
</dbReference>
<feature type="domain" description="6-phospho-N-acetylmuramidase N-terminal" evidence="2">
    <location>
        <begin position="4"/>
        <end position="240"/>
    </location>
</feature>
<dbReference type="RefSeq" id="WP_307411636.1">
    <property type="nucleotide sequence ID" value="NZ_JAUSUR010000009.1"/>
</dbReference>
<keyword evidence="4" id="KW-1185">Reference proteome</keyword>
<sequence>MNRLGVSVYPDLRPLEEIKDYLKLASTYGCTRVFSSMFNVDGTNEEVLSYFRDLIDAAHEVGIEVSLDVNPECLERLGASPNDLSIFKDINVDVLRMDISFGLEKDMQLVQNPYGILIEFNASIIPVETLKEMINQGANPNNILVCHNFYPQRYTGMKWSKFKEVSKSLKELGVRVGAFISSNAKDTHGVWRAERGLCTVERHRGQPIDLQLRELLQTNSIDDVLIGNAYATEDEFKMIQEVFTVIEPDEEKYPIVKMKKMYGASDDSFYPQRKIRVNLCDGISDIEKAILFDFFPHSDVGDSSEWIWRSRMPRFLYQDKEIKPRSYNKKMLDRGSVVMVNDNYKHYAGEVQVVLFPIENDGDRNLIGYLDQRELEMLEMIPEREIVVFLDNL</sequence>
<dbReference type="InterPro" id="IPR008589">
    <property type="entry name" value="MupG"/>
</dbReference>
<dbReference type="InterPro" id="IPR013785">
    <property type="entry name" value="Aldolase_TIM"/>
</dbReference>
<reference evidence="3 4" key="1">
    <citation type="submission" date="2023-07" db="EMBL/GenBank/DDBJ databases">
        <title>Genomic Encyclopedia of Type Strains, Phase IV (KMG-IV): sequencing the most valuable type-strain genomes for metagenomic binning, comparative biology and taxonomic classification.</title>
        <authorList>
            <person name="Goeker M."/>
        </authorList>
    </citation>
    <scope>NUCLEOTIDE SEQUENCE [LARGE SCALE GENOMIC DNA]</scope>
    <source>
        <strain evidence="3 4">DSM 16784</strain>
    </source>
</reference>
<dbReference type="InterPro" id="IPR043797">
    <property type="entry name" value="MupG_N"/>
</dbReference>
<evidence type="ECO:0008006" key="5">
    <source>
        <dbReference type="Google" id="ProtNLM"/>
    </source>
</evidence>
<dbReference type="InterPro" id="IPR017853">
    <property type="entry name" value="GH"/>
</dbReference>
<dbReference type="PANTHER" id="PTHR38435:SF1">
    <property type="entry name" value="DUF871 DOMAIN-CONTAINING PROTEIN"/>
    <property type="match status" value="1"/>
</dbReference>
<dbReference type="Pfam" id="PF19200">
    <property type="entry name" value="MupG_N"/>
    <property type="match status" value="1"/>
</dbReference>
<name>A0ABU0E853_9FIRM</name>
<dbReference type="Gene3D" id="2.40.100.10">
    <property type="entry name" value="Cyclophilin-like"/>
    <property type="match status" value="1"/>
</dbReference>
<accession>A0ABU0E853</accession>
<dbReference type="PANTHER" id="PTHR38435">
    <property type="match status" value="1"/>
</dbReference>
<protein>
    <recommendedName>
        <fullName evidence="5">DUF871 domain-containing protein</fullName>
    </recommendedName>
</protein>
<dbReference type="SUPFAM" id="SSF51445">
    <property type="entry name" value="(Trans)glycosidases"/>
    <property type="match status" value="1"/>
</dbReference>
<dbReference type="EMBL" id="JAUSUR010000009">
    <property type="protein sequence ID" value="MDQ0363088.1"/>
    <property type="molecule type" value="Genomic_DNA"/>
</dbReference>
<evidence type="ECO:0000313" key="4">
    <source>
        <dbReference type="Proteomes" id="UP001230220"/>
    </source>
</evidence>
<dbReference type="InterPro" id="IPR029000">
    <property type="entry name" value="Cyclophilin-like_dom_sf"/>
</dbReference>
<evidence type="ECO:0000259" key="2">
    <source>
        <dbReference type="Pfam" id="PF19200"/>
    </source>
</evidence>
<organism evidence="3 4">
    <name type="scientific">Breznakia pachnodae</name>
    <dbReference type="NCBI Taxonomy" id="265178"/>
    <lineage>
        <taxon>Bacteria</taxon>
        <taxon>Bacillati</taxon>
        <taxon>Bacillota</taxon>
        <taxon>Erysipelotrichia</taxon>
        <taxon>Erysipelotrichales</taxon>
        <taxon>Erysipelotrichaceae</taxon>
        <taxon>Breznakia</taxon>
    </lineage>
</organism>
<proteinExistence type="predicted"/>
<comment type="caution">
    <text evidence="3">The sequence shown here is derived from an EMBL/GenBank/DDBJ whole genome shotgun (WGS) entry which is preliminary data.</text>
</comment>
<evidence type="ECO:0000313" key="3">
    <source>
        <dbReference type="EMBL" id="MDQ0363088.1"/>
    </source>
</evidence>